<dbReference type="PANTHER" id="PTHR12652">
    <property type="entry name" value="PEROXISOMAL BIOGENESIS FACTOR 11"/>
    <property type="match status" value="1"/>
</dbReference>
<keyword evidence="3" id="KW-0576">Peroxisome</keyword>
<dbReference type="Proteomes" id="UP000322873">
    <property type="component" value="Unassembled WGS sequence"/>
</dbReference>
<evidence type="ECO:0000313" key="6">
    <source>
        <dbReference type="Proteomes" id="UP000322873"/>
    </source>
</evidence>
<evidence type="ECO:0000256" key="1">
    <source>
        <dbReference type="ARBA" id="ARBA00022593"/>
    </source>
</evidence>
<evidence type="ECO:0000256" key="4">
    <source>
        <dbReference type="ARBA" id="ARBA00046271"/>
    </source>
</evidence>
<dbReference type="GO" id="GO:0005778">
    <property type="term" value="C:peroxisomal membrane"/>
    <property type="evidence" value="ECO:0007669"/>
    <property type="project" value="UniProtKB-SubCell"/>
</dbReference>
<dbReference type="GO" id="GO:0016559">
    <property type="term" value="P:peroxisome fission"/>
    <property type="evidence" value="ECO:0007669"/>
    <property type="project" value="InterPro"/>
</dbReference>
<reference evidence="5 6" key="1">
    <citation type="submission" date="2019-06" db="EMBL/GenBank/DDBJ databases">
        <title>Genome Sequence of the Brown Rot Fungal Pathogen Monilinia fructicola.</title>
        <authorList>
            <person name="De Miccolis Angelini R.M."/>
            <person name="Landi L."/>
            <person name="Abate D."/>
            <person name="Pollastro S."/>
            <person name="Romanazzi G."/>
            <person name="Faretra F."/>
        </authorList>
    </citation>
    <scope>NUCLEOTIDE SEQUENCE [LARGE SCALE GENOMIC DNA]</scope>
    <source>
        <strain evidence="5 6">Mfrc123</strain>
    </source>
</reference>
<comment type="subcellular location">
    <subcellularLocation>
        <location evidence="4">Peroxisome membrane</location>
    </subcellularLocation>
</comment>
<organism evidence="5 6">
    <name type="scientific">Monilinia fructicola</name>
    <name type="common">Brown rot fungus</name>
    <name type="synonym">Ciboria fructicola</name>
    <dbReference type="NCBI Taxonomy" id="38448"/>
    <lineage>
        <taxon>Eukaryota</taxon>
        <taxon>Fungi</taxon>
        <taxon>Dikarya</taxon>
        <taxon>Ascomycota</taxon>
        <taxon>Pezizomycotina</taxon>
        <taxon>Leotiomycetes</taxon>
        <taxon>Helotiales</taxon>
        <taxon>Sclerotiniaceae</taxon>
        <taxon>Monilinia</taxon>
    </lineage>
</organism>
<evidence type="ECO:0000313" key="5">
    <source>
        <dbReference type="EMBL" id="KAA8567839.1"/>
    </source>
</evidence>
<proteinExistence type="predicted"/>
<accession>A0A5M9JIN2</accession>
<dbReference type="InterPro" id="IPR008733">
    <property type="entry name" value="PEX11"/>
</dbReference>
<keyword evidence="2" id="KW-0472">Membrane</keyword>
<dbReference type="AlphaFoldDB" id="A0A5M9JIN2"/>
<gene>
    <name evidence="5" type="ORF">EYC84_008294</name>
</gene>
<keyword evidence="1" id="KW-0962">Peroxisome biogenesis</keyword>
<dbReference type="VEuPathDB" id="FungiDB:MFRU_010g00700"/>
<evidence type="ECO:0008006" key="7">
    <source>
        <dbReference type="Google" id="ProtNLM"/>
    </source>
</evidence>
<sequence length="334" mass="37880">MPSLPFICNCGNLRNNNNNNEIYIIHHVRNQRTSTRRNIPHICYPHLHPHTFTFTPQVPTPQALQSWLPLYLSKTDSVLTHLSKLLSTPSGTDVLLCTIGYSSLLTSNLLSRLSIHQIRQTARLLIEKAITIPPNTTIVLSPSTLPIPSSRLLVLAGRFKALSALISDFRTFGRLWGLLAIYKWGKATWNSPPEDTLIRKIVQIQVLANICYQVLENGAYLSSKNILSWDKSKQAKAGIWSVRCWMTHVILDIVRLGVEYGRRDKETAELKGEKEKEHREWMARWRKSLIVNLAYAPLTVHWSLEGGLVTEFWVGLLGTVAGGTSLRFLWKNTV</sequence>
<dbReference type="EMBL" id="VICG01000010">
    <property type="protein sequence ID" value="KAA8567839.1"/>
    <property type="molecule type" value="Genomic_DNA"/>
</dbReference>
<dbReference type="PANTHER" id="PTHR12652:SF25">
    <property type="entry name" value="MICROBODY (PEROXISOME) PROLIFERATION PROTEIN PEROXIN 11C (EUROFUNG)"/>
    <property type="match status" value="1"/>
</dbReference>
<dbReference type="Pfam" id="PF05648">
    <property type="entry name" value="PEX11"/>
    <property type="match status" value="1"/>
</dbReference>
<name>A0A5M9JIN2_MONFR</name>
<evidence type="ECO:0000256" key="3">
    <source>
        <dbReference type="ARBA" id="ARBA00023140"/>
    </source>
</evidence>
<evidence type="ECO:0000256" key="2">
    <source>
        <dbReference type="ARBA" id="ARBA00023136"/>
    </source>
</evidence>
<comment type="caution">
    <text evidence="5">The sequence shown here is derived from an EMBL/GenBank/DDBJ whole genome shotgun (WGS) entry which is preliminary data.</text>
</comment>
<keyword evidence="6" id="KW-1185">Reference proteome</keyword>
<protein>
    <recommendedName>
        <fullName evidence="7">Peroxin 11C</fullName>
    </recommendedName>
</protein>